<evidence type="ECO:0000256" key="4">
    <source>
        <dbReference type="ARBA" id="ARBA00022729"/>
    </source>
</evidence>
<evidence type="ECO:0000256" key="7">
    <source>
        <dbReference type="SAM" id="Phobius"/>
    </source>
</evidence>
<keyword evidence="5 7" id="KW-1133">Transmembrane helix</keyword>
<dbReference type="PRINTS" id="PR02107">
    <property type="entry name" value="INOS145TPRIP"/>
</dbReference>
<keyword evidence="4" id="KW-0732">Signal</keyword>
<organism evidence="9 10">
    <name type="scientific">Apodemus speciosus</name>
    <name type="common">Large Japanese field mouse</name>
    <dbReference type="NCBI Taxonomy" id="105296"/>
    <lineage>
        <taxon>Eukaryota</taxon>
        <taxon>Metazoa</taxon>
        <taxon>Chordata</taxon>
        <taxon>Craniata</taxon>
        <taxon>Vertebrata</taxon>
        <taxon>Euteleostomi</taxon>
        <taxon>Mammalia</taxon>
        <taxon>Eutheria</taxon>
        <taxon>Euarchontoglires</taxon>
        <taxon>Glires</taxon>
        <taxon>Rodentia</taxon>
        <taxon>Myomorpha</taxon>
        <taxon>Muroidea</taxon>
        <taxon>Muridae</taxon>
        <taxon>Murinae</taxon>
        <taxon>Apodemus</taxon>
    </lineage>
</organism>
<dbReference type="InterPro" id="IPR024810">
    <property type="entry name" value="MAB21L/cGLR"/>
</dbReference>
<dbReference type="Proteomes" id="UP001623349">
    <property type="component" value="Unassembled WGS sequence"/>
</dbReference>
<dbReference type="InterPro" id="IPR046906">
    <property type="entry name" value="Mab-21_HhH/H2TH-like"/>
</dbReference>
<reference evidence="9 10" key="1">
    <citation type="submission" date="2024-08" db="EMBL/GenBank/DDBJ databases">
        <title>The draft genome of Apodemus speciosus.</title>
        <authorList>
            <person name="Nabeshima K."/>
            <person name="Suzuki S."/>
            <person name="Onuma M."/>
        </authorList>
    </citation>
    <scope>NUCLEOTIDE SEQUENCE [LARGE SCALE GENOMIC DNA]</scope>
    <source>
        <strain evidence="9">IB14-021</strain>
    </source>
</reference>
<evidence type="ECO:0000313" key="10">
    <source>
        <dbReference type="Proteomes" id="UP001623349"/>
    </source>
</evidence>
<sequence>MSVRYTLNLRVFWPLVTGLCTALVCLYHALRSSSSEGARTEPPDGADSGFPLLKVAILLLLGYILLRCRHAIRQRLLPGSSRPCGHANFSARSLQEPGLSILLESYYEHEVRLSPHVLGHSKAHVSRIVGELVQAGRARGSPGPIAGGALALAFRGDFIQVGSAYEQHKIRRPDSFDVLVPLRLPPQVALEPRSLGTEPTLTPAFRSCFVCALKAPPSPSGTTTSQWHRDCKPFAEGFCVDVQGRRHLSATLVLRWFQAHLQRSLATVRYSLEGRCRVSLTPGGLEQPPTLHILPCRTDYGCCRLSMAVRLIPAVHLGDGVFLVAPPPPPSPSGALSELPGGLRAEALWGVNTARQEQKLLGWLQERAPPGACYLKCLQLLKALRDLGARGLDPMAATHWGRILSSYVLKTAVLEVLLTEGGPTPSWDEAHLSECLERLVKFLRDCLLRRRDLFHCVLGPAGAAAEVGPLPKVLREAAPVDLLAPFDPHARELAAARLLSTWRRLPQLLRVYGGPRYLARCPAPRSQRMQGFPEDEP</sequence>
<dbReference type="Gene3D" id="3.30.460.90">
    <property type="match status" value="1"/>
</dbReference>
<dbReference type="Gene3D" id="1.10.1410.40">
    <property type="match status" value="1"/>
</dbReference>
<feature type="transmembrane region" description="Helical" evidence="7">
    <location>
        <begin position="50"/>
        <end position="66"/>
    </location>
</feature>
<gene>
    <name evidence="9" type="ORF">APTSU1_000782400</name>
</gene>
<dbReference type="PANTHER" id="PTHR10656">
    <property type="entry name" value="CELL FATE DETERMINING PROTEIN MAB21-RELATED"/>
    <property type="match status" value="1"/>
</dbReference>
<feature type="domain" description="Mab-21-like HhH/H2TH-like" evidence="8">
    <location>
        <begin position="374"/>
        <end position="454"/>
    </location>
</feature>
<dbReference type="EMBL" id="BAAFST010000007">
    <property type="protein sequence ID" value="GAB1292593.1"/>
    <property type="molecule type" value="Genomic_DNA"/>
</dbReference>
<dbReference type="Pfam" id="PF20266">
    <property type="entry name" value="Mab-21_C"/>
    <property type="match status" value="1"/>
</dbReference>
<keyword evidence="6 7" id="KW-0472">Membrane</keyword>
<evidence type="ECO:0000256" key="6">
    <source>
        <dbReference type="ARBA" id="ARBA00023136"/>
    </source>
</evidence>
<feature type="transmembrane region" description="Helical" evidence="7">
    <location>
        <begin position="12"/>
        <end position="30"/>
    </location>
</feature>
<comment type="subcellular location">
    <subcellularLocation>
        <location evidence="1">Membrane</location>
        <topology evidence="1">Single-pass type I membrane protein</topology>
    </subcellularLocation>
</comment>
<evidence type="ECO:0000256" key="1">
    <source>
        <dbReference type="ARBA" id="ARBA00004479"/>
    </source>
</evidence>
<name>A0ABQ0EZY8_APOSI</name>
<evidence type="ECO:0000313" key="9">
    <source>
        <dbReference type="EMBL" id="GAB1292593.1"/>
    </source>
</evidence>
<comment type="caution">
    <text evidence="9">The sequence shown here is derived from an EMBL/GenBank/DDBJ whole genome shotgun (WGS) entry which is preliminary data.</text>
</comment>
<dbReference type="PANTHER" id="PTHR10656:SF9">
    <property type="entry name" value="INOSITOL 1,4,5-TRISPHOSPHATE RECEPTOR-INTERACTING PROTEIN-LIKE 2"/>
    <property type="match status" value="1"/>
</dbReference>
<evidence type="ECO:0000256" key="5">
    <source>
        <dbReference type="ARBA" id="ARBA00022989"/>
    </source>
</evidence>
<evidence type="ECO:0000256" key="2">
    <source>
        <dbReference type="ARBA" id="ARBA00005554"/>
    </source>
</evidence>
<evidence type="ECO:0000259" key="8">
    <source>
        <dbReference type="Pfam" id="PF20266"/>
    </source>
</evidence>
<comment type="similarity">
    <text evidence="2">Belongs to the ITPRIP family.</text>
</comment>
<dbReference type="SMART" id="SM01265">
    <property type="entry name" value="Mab-21"/>
    <property type="match status" value="1"/>
</dbReference>
<dbReference type="InterPro" id="IPR026250">
    <property type="entry name" value="ITPRIP-like"/>
</dbReference>
<keyword evidence="10" id="KW-1185">Reference proteome</keyword>
<evidence type="ECO:0000256" key="3">
    <source>
        <dbReference type="ARBA" id="ARBA00022692"/>
    </source>
</evidence>
<accession>A0ABQ0EZY8</accession>
<protein>
    <submittedName>
        <fullName evidence="9">Inositol 1,4,5-trisphosphate receptor-interacting protein-like 2</fullName>
    </submittedName>
</protein>
<keyword evidence="3 7" id="KW-0812">Transmembrane</keyword>
<proteinExistence type="inferred from homology"/>